<evidence type="ECO:0000256" key="4">
    <source>
        <dbReference type="ARBA" id="ARBA00022989"/>
    </source>
</evidence>
<dbReference type="Proteomes" id="UP000509638">
    <property type="component" value="Chromosome"/>
</dbReference>
<evidence type="ECO:0000256" key="7">
    <source>
        <dbReference type="SAM" id="Phobius"/>
    </source>
</evidence>
<dbReference type="PANTHER" id="PTHR33406">
    <property type="entry name" value="MEMBRANE PROTEIN MJ1562-RELATED"/>
    <property type="match status" value="1"/>
</dbReference>
<reference evidence="9 10" key="1">
    <citation type="submission" date="2020-06" db="EMBL/GenBank/DDBJ databases">
        <authorList>
            <person name="Jo H."/>
        </authorList>
    </citation>
    <scope>NUCLEOTIDE SEQUENCE [LARGE SCALE GENOMIC DNA]</scope>
    <source>
        <strain evidence="9 10">I46</strain>
    </source>
</reference>
<dbReference type="RefSeq" id="WP_178010226.1">
    <property type="nucleotide sequence ID" value="NZ_CP058316.1"/>
</dbReference>
<sequence>MASQARNSAEVLGTARRCGIYMLHHACRPLELSPVKKITAFVIRRPRSVLAVWALLFVLGALLALRLDGALSGGGFSNPRAEAAVAQKTLQSTFGESPQQLVVVLRSDAPVAVADIETAARLATDAGAESIAGPADQPDLSSPDERTVALIAGFDDDSTTVQNLVPDLQAELNAAGLAADGYVTGQPALDFQLNAHSKADALRAEVIVFPVLIVVLLVVFGSVVATLLPLLVAGSALMISLGFGTLATQVTEISNLYSNIVSMIGLAVAVDYSLFIIKRFREELAAGRTTPDAVMETMATAGHSVLFSGIAVAVALSALFIPQVMALTSIALGGVVVALVALAVTMLALPAALVLIGPRIDAGRIPFLTRRAKPPVTKAAVVSSRIRRPGLVGAAGALVLAIVALPVLGLSLQSPVASATVLPADDPARQGLELLESEIGQQGLFPVDVIVTFPAGAEPSRALDQTATASAWLAERDGVESVLDAATLAPAGSPGALALEAGTTPEPLQRLWSAEGGRISTRFLATTSEGPDSVAAHDLVVEVRNGLSGQLDDGAKVVVTGATAQGLDFDDTLIGSIPLIAVVVLVLTFAMLAFAWRSVILPLLALGFNLLVVGASVGALTLVQGLISNEPLNSVTPILLLAVMFGLSMDYMVIIMSRMRELYRGGLPFDQAVLRGAAVTRGMINSAALIMVAVFLSFTTAQISIVREIGIGLAIAVVLDAVVIRMLVMPSVLRAIGPRAFGRRESSPDVPWATSAAESPAEAVSR</sequence>
<accession>A0A7D5ER63</accession>
<evidence type="ECO:0000256" key="2">
    <source>
        <dbReference type="ARBA" id="ARBA00022475"/>
    </source>
</evidence>
<evidence type="ECO:0000313" key="10">
    <source>
        <dbReference type="Proteomes" id="UP000509638"/>
    </source>
</evidence>
<dbReference type="PANTHER" id="PTHR33406:SF13">
    <property type="entry name" value="MEMBRANE PROTEIN YDFJ"/>
    <property type="match status" value="1"/>
</dbReference>
<evidence type="ECO:0000256" key="5">
    <source>
        <dbReference type="ARBA" id="ARBA00023136"/>
    </source>
</evidence>
<evidence type="ECO:0000256" key="3">
    <source>
        <dbReference type="ARBA" id="ARBA00022692"/>
    </source>
</evidence>
<feature type="domain" description="SSD" evidence="8">
    <location>
        <begin position="230"/>
        <end position="355"/>
    </location>
</feature>
<organism evidence="9 10">
    <name type="scientific">Microbacterium oleivorans</name>
    <dbReference type="NCBI Taxonomy" id="273677"/>
    <lineage>
        <taxon>Bacteria</taxon>
        <taxon>Bacillati</taxon>
        <taxon>Actinomycetota</taxon>
        <taxon>Actinomycetes</taxon>
        <taxon>Micrococcales</taxon>
        <taxon>Microbacteriaceae</taxon>
        <taxon>Microbacterium</taxon>
    </lineage>
</organism>
<dbReference type="Pfam" id="PF03176">
    <property type="entry name" value="MMPL"/>
    <property type="match status" value="2"/>
</dbReference>
<feature type="transmembrane region" description="Helical" evidence="7">
    <location>
        <begin position="603"/>
        <end position="623"/>
    </location>
</feature>
<keyword evidence="3 7" id="KW-0812">Transmembrane</keyword>
<gene>
    <name evidence="9" type="ORF">HW566_02800</name>
</gene>
<evidence type="ECO:0000313" key="9">
    <source>
        <dbReference type="EMBL" id="QLD10805.1"/>
    </source>
</evidence>
<feature type="transmembrane region" description="Helical" evidence="7">
    <location>
        <begin position="635"/>
        <end position="654"/>
    </location>
</feature>
<dbReference type="EMBL" id="CP058316">
    <property type="protein sequence ID" value="QLD10805.1"/>
    <property type="molecule type" value="Genomic_DNA"/>
</dbReference>
<feature type="transmembrane region" description="Helical" evidence="7">
    <location>
        <begin position="256"/>
        <end position="277"/>
    </location>
</feature>
<keyword evidence="4 7" id="KW-1133">Transmembrane helix</keyword>
<evidence type="ECO:0000256" key="1">
    <source>
        <dbReference type="ARBA" id="ARBA00004651"/>
    </source>
</evidence>
<dbReference type="PROSITE" id="PS50156">
    <property type="entry name" value="SSD"/>
    <property type="match status" value="1"/>
</dbReference>
<proteinExistence type="predicted"/>
<evidence type="ECO:0000256" key="6">
    <source>
        <dbReference type="SAM" id="MobiDB-lite"/>
    </source>
</evidence>
<feature type="transmembrane region" description="Helical" evidence="7">
    <location>
        <begin position="709"/>
        <end position="728"/>
    </location>
</feature>
<keyword evidence="5 7" id="KW-0472">Membrane</keyword>
<feature type="transmembrane region" description="Helical" evidence="7">
    <location>
        <begin position="327"/>
        <end position="356"/>
    </location>
</feature>
<comment type="subcellular location">
    <subcellularLocation>
        <location evidence="1">Cell membrane</location>
        <topology evidence="1">Multi-pass membrane protein</topology>
    </subcellularLocation>
</comment>
<dbReference type="SUPFAM" id="SSF82866">
    <property type="entry name" value="Multidrug efflux transporter AcrB transmembrane domain"/>
    <property type="match status" value="2"/>
</dbReference>
<dbReference type="GO" id="GO:0005886">
    <property type="term" value="C:plasma membrane"/>
    <property type="evidence" value="ECO:0007669"/>
    <property type="project" value="UniProtKB-SubCell"/>
</dbReference>
<dbReference type="InterPro" id="IPR000731">
    <property type="entry name" value="SSD"/>
</dbReference>
<dbReference type="AlphaFoldDB" id="A0A7D5ER63"/>
<keyword evidence="2" id="KW-1003">Cell membrane</keyword>
<feature type="transmembrane region" description="Helical" evidence="7">
    <location>
        <begin position="50"/>
        <end position="67"/>
    </location>
</feature>
<dbReference type="InterPro" id="IPR004869">
    <property type="entry name" value="MMPL_dom"/>
</dbReference>
<feature type="transmembrane region" description="Helical" evidence="7">
    <location>
        <begin position="206"/>
        <end position="236"/>
    </location>
</feature>
<feature type="region of interest" description="Disordered" evidence="6">
    <location>
        <begin position="743"/>
        <end position="766"/>
    </location>
</feature>
<evidence type="ECO:0000259" key="8">
    <source>
        <dbReference type="PROSITE" id="PS50156"/>
    </source>
</evidence>
<feature type="transmembrane region" description="Helical" evidence="7">
    <location>
        <begin position="573"/>
        <end position="596"/>
    </location>
</feature>
<dbReference type="InterPro" id="IPR050545">
    <property type="entry name" value="Mycobact_MmpL"/>
</dbReference>
<protein>
    <submittedName>
        <fullName evidence="9">MMPL family transporter</fullName>
    </submittedName>
</protein>
<name>A0A7D5ER63_9MICO</name>
<feature type="transmembrane region" description="Helical" evidence="7">
    <location>
        <begin position="298"/>
        <end position="321"/>
    </location>
</feature>
<dbReference type="Gene3D" id="1.20.1640.10">
    <property type="entry name" value="Multidrug efflux transporter AcrB transmembrane domain"/>
    <property type="match status" value="2"/>
</dbReference>
<feature type="transmembrane region" description="Helical" evidence="7">
    <location>
        <begin position="391"/>
        <end position="412"/>
    </location>
</feature>
<feature type="transmembrane region" description="Helical" evidence="7">
    <location>
        <begin position="684"/>
        <end position="703"/>
    </location>
</feature>